<dbReference type="PANTHER" id="PTHR43279">
    <property type="entry name" value="CATECHOL-2,3-DIOXYGENASE"/>
    <property type="match status" value="1"/>
</dbReference>
<dbReference type="Pfam" id="PF00903">
    <property type="entry name" value="Glyoxalase"/>
    <property type="match status" value="1"/>
</dbReference>
<name>A0A1I2WN70_9BACT</name>
<dbReference type="GO" id="GO:0051213">
    <property type="term" value="F:dioxygenase activity"/>
    <property type="evidence" value="ECO:0007669"/>
    <property type="project" value="UniProtKB-KW"/>
</dbReference>
<dbReference type="OrthoDB" id="9792626at2"/>
<dbReference type="EMBL" id="FOOT01000005">
    <property type="protein sequence ID" value="SFH02818.1"/>
    <property type="molecule type" value="Genomic_DNA"/>
</dbReference>
<dbReference type="InterPro" id="IPR018146">
    <property type="entry name" value="Glyoxalase_1_CS"/>
</dbReference>
<evidence type="ECO:0000256" key="1">
    <source>
        <dbReference type="ARBA" id="ARBA00022723"/>
    </source>
</evidence>
<dbReference type="AlphaFoldDB" id="A0A1I2WN70"/>
<dbReference type="STRING" id="1436961.SAMN05421739_105124"/>
<dbReference type="InterPro" id="IPR004360">
    <property type="entry name" value="Glyas_Fos-R_dOase_dom"/>
</dbReference>
<dbReference type="GO" id="GO:0004462">
    <property type="term" value="F:lactoylglutathione lyase activity"/>
    <property type="evidence" value="ECO:0007669"/>
    <property type="project" value="InterPro"/>
</dbReference>
<evidence type="ECO:0000313" key="3">
    <source>
        <dbReference type="EMBL" id="SFH02818.1"/>
    </source>
</evidence>
<dbReference type="Proteomes" id="UP000198724">
    <property type="component" value="Unassembled WGS sequence"/>
</dbReference>
<evidence type="ECO:0000259" key="2">
    <source>
        <dbReference type="PROSITE" id="PS51819"/>
    </source>
</evidence>
<gene>
    <name evidence="3" type="ORF">SAMN05421739_105124</name>
</gene>
<keyword evidence="1" id="KW-0479">Metal-binding</keyword>
<protein>
    <submittedName>
        <fullName evidence="3">Catechol 2,3-dioxygenase</fullName>
    </submittedName>
</protein>
<keyword evidence="3" id="KW-0223">Dioxygenase</keyword>
<proteinExistence type="predicted"/>
<dbReference type="SUPFAM" id="SSF54593">
    <property type="entry name" value="Glyoxalase/Bleomycin resistance protein/Dihydroxybiphenyl dioxygenase"/>
    <property type="match status" value="1"/>
</dbReference>
<keyword evidence="3" id="KW-0560">Oxidoreductase</keyword>
<evidence type="ECO:0000313" key="4">
    <source>
        <dbReference type="Proteomes" id="UP000198724"/>
    </source>
</evidence>
<reference evidence="4" key="1">
    <citation type="submission" date="2016-10" db="EMBL/GenBank/DDBJ databases">
        <authorList>
            <person name="Varghese N."/>
            <person name="Submissions S."/>
        </authorList>
    </citation>
    <scope>NUCLEOTIDE SEQUENCE [LARGE SCALE GENOMIC DNA]</scope>
    <source>
        <strain evidence="4">LP51</strain>
    </source>
</reference>
<feature type="domain" description="VOC" evidence="2">
    <location>
        <begin position="14"/>
        <end position="134"/>
    </location>
</feature>
<dbReference type="InterPro" id="IPR037523">
    <property type="entry name" value="VOC_core"/>
</dbReference>
<dbReference type="InterPro" id="IPR029068">
    <property type="entry name" value="Glyas_Bleomycin-R_OHBP_Dase"/>
</dbReference>
<dbReference type="PANTHER" id="PTHR43279:SF1">
    <property type="entry name" value="CATECHOL-2,3-DIOXYGENASE"/>
    <property type="match status" value="1"/>
</dbReference>
<dbReference type="RefSeq" id="WP_092103261.1">
    <property type="nucleotide sequence ID" value="NZ_FOOT01000005.1"/>
</dbReference>
<dbReference type="GO" id="GO:0046872">
    <property type="term" value="F:metal ion binding"/>
    <property type="evidence" value="ECO:0007669"/>
    <property type="project" value="UniProtKB-KW"/>
</dbReference>
<dbReference type="PROSITE" id="PS00934">
    <property type="entry name" value="GLYOXALASE_I_1"/>
    <property type="match status" value="1"/>
</dbReference>
<organism evidence="3 4">
    <name type="scientific">Pontibacter chinhatensis</name>
    <dbReference type="NCBI Taxonomy" id="1436961"/>
    <lineage>
        <taxon>Bacteria</taxon>
        <taxon>Pseudomonadati</taxon>
        <taxon>Bacteroidota</taxon>
        <taxon>Cytophagia</taxon>
        <taxon>Cytophagales</taxon>
        <taxon>Hymenobacteraceae</taxon>
        <taxon>Pontibacter</taxon>
    </lineage>
</organism>
<accession>A0A1I2WN70</accession>
<keyword evidence="4" id="KW-1185">Reference proteome</keyword>
<dbReference type="PROSITE" id="PS51819">
    <property type="entry name" value="VOC"/>
    <property type="match status" value="1"/>
</dbReference>
<dbReference type="Gene3D" id="3.10.180.10">
    <property type="entry name" value="2,3-Dihydroxybiphenyl 1,2-Dioxygenase, domain 1"/>
    <property type="match status" value="1"/>
</dbReference>
<sequence>MENDDKYKIPAATYIGHVHLKVADLQRSIDFYCGLLGFEITTMYGKDAAFISAGGYHHHLGLNVWYSKNGPPAPRNSAGLFHTAILYPTRKDLATILKRLVDAGYPLTGASDHGVSEAIYLNDPDQNGVELYWDRPKDQWPQKPDGSLDMYTHPLDVAGLLGELEK</sequence>